<dbReference type="Pfam" id="PF00005">
    <property type="entry name" value="ABC_tran"/>
    <property type="match status" value="1"/>
</dbReference>
<name>A0ABZ0JUF3_9XANT</name>
<dbReference type="SUPFAM" id="SSF52540">
    <property type="entry name" value="P-loop containing nucleoside triphosphate hydrolases"/>
    <property type="match status" value="1"/>
</dbReference>
<dbReference type="InterPro" id="IPR003593">
    <property type="entry name" value="AAA+_ATPase"/>
</dbReference>
<dbReference type="PANTHER" id="PTHR11384:SF59">
    <property type="entry name" value="LYSOSOMAL COBALAMIN TRANSPORTER ABCD4"/>
    <property type="match status" value="1"/>
</dbReference>
<evidence type="ECO:0000313" key="12">
    <source>
        <dbReference type="EMBL" id="WOS42629.1"/>
    </source>
</evidence>
<dbReference type="InterPro" id="IPR036640">
    <property type="entry name" value="ABC1_TM_sf"/>
</dbReference>
<evidence type="ECO:0000256" key="1">
    <source>
        <dbReference type="ARBA" id="ARBA00004651"/>
    </source>
</evidence>
<organism evidence="12 13">
    <name type="scientific">Xanthomonas rydalmerensis</name>
    <dbReference type="NCBI Taxonomy" id="3046274"/>
    <lineage>
        <taxon>Bacteria</taxon>
        <taxon>Pseudomonadati</taxon>
        <taxon>Pseudomonadota</taxon>
        <taxon>Gammaproteobacteria</taxon>
        <taxon>Lysobacterales</taxon>
        <taxon>Lysobacteraceae</taxon>
        <taxon>Xanthomonas</taxon>
    </lineage>
</organism>
<dbReference type="CDD" id="cd03223">
    <property type="entry name" value="ABCD_peroxisomal_ALDP"/>
    <property type="match status" value="1"/>
</dbReference>
<comment type="subcellular location">
    <subcellularLocation>
        <location evidence="1">Cell membrane</location>
        <topology evidence="1">Multi-pass membrane protein</topology>
    </subcellularLocation>
</comment>
<dbReference type="SMART" id="SM00382">
    <property type="entry name" value="AAA"/>
    <property type="match status" value="1"/>
</dbReference>
<feature type="transmembrane region" description="Helical" evidence="9">
    <location>
        <begin position="186"/>
        <end position="206"/>
    </location>
</feature>
<evidence type="ECO:0000313" key="13">
    <source>
        <dbReference type="Proteomes" id="UP001302020"/>
    </source>
</evidence>
<evidence type="ECO:0000256" key="2">
    <source>
        <dbReference type="ARBA" id="ARBA00022448"/>
    </source>
</evidence>
<dbReference type="PANTHER" id="PTHR11384">
    <property type="entry name" value="ATP-BINDING CASSETTE, SUB-FAMILY D MEMBER"/>
    <property type="match status" value="1"/>
</dbReference>
<feature type="domain" description="ABC transmembrane type-1" evidence="11">
    <location>
        <begin position="29"/>
        <end position="332"/>
    </location>
</feature>
<feature type="transmembrane region" description="Helical" evidence="9">
    <location>
        <begin position="147"/>
        <end position="166"/>
    </location>
</feature>
<evidence type="ECO:0000256" key="6">
    <source>
        <dbReference type="ARBA" id="ARBA00022989"/>
    </source>
</evidence>
<reference evidence="12 13" key="1">
    <citation type="submission" date="2023-05" db="EMBL/GenBank/DDBJ databases">
        <title>Xanthomonas rydalmerenesis sp. nov., a novel Xanthomonas species isolated from Fragaria x ananassa.</title>
        <authorList>
            <person name="McKnight D.J.E."/>
            <person name="Wong-Bajracharya J."/>
            <person name="Okoh E.B."/>
            <person name="Snijders F."/>
            <person name="Lidbetter F."/>
            <person name="Webster J."/>
            <person name="Djordjevic S.P."/>
            <person name="Bogema D.R."/>
            <person name="Chapman T.A."/>
        </authorList>
    </citation>
    <scope>NUCLEOTIDE SEQUENCE [LARGE SCALE GENOMIC DNA]</scope>
    <source>
        <strain evidence="12 13">DAR34883</strain>
    </source>
</reference>
<evidence type="ECO:0000256" key="9">
    <source>
        <dbReference type="SAM" id="Phobius"/>
    </source>
</evidence>
<sequence length="589" mass="66470">MNAPYHRPPLRELILPYWTSRESWRGWILLAIRLTLMFTSIYLAVWSNQLQGQVVDALVKRQWDDIWHSLGLSWIAGMLTMLLAMVLLFAITQLQQYEWRTAMTRWLLRAWTRRRAYYAIERDGRLDNADQRISQDVARFIELTLQLFLDPIHVLVSAISFTVVLWNLSGTLHFTLWGIDFAIPGYMVYLVYAYSAGMLLVSHLTGRPLIHLFNLRQTVEANFRYRGMQLRENAEQIAFYDGGAQEHKRLDDAFEQVRANWRDIIARNAKLMLARETYSNTFSSHLLPTAAAMPRYLSGAITMGDVTRVGGAFSAVSSSLAFFSQAYVTFTEWWALGNRLRDLLGALQDVHAQPAGIHVSQTPESAIATHGLALHRPDGAPLTTIPALRMRRGERWLLRGASGAGKSTLLRAVAGIWPYGEGEIDKPRDGRLMFLPQRSYIPQGTLKAALCYPGQPEDFDDGRVQDVLHEVRLSTLAGRLHDSDRWQQTLSGGEQQRLAICRALLHRPDYLFLDEATSALDPDTERALYQALVHALPDSTLISVAHRESLAAYHDHVLDMTPQRSQGGGEDGHTHDGDGHGFSPPPVPA</sequence>
<dbReference type="InterPro" id="IPR011527">
    <property type="entry name" value="ABC1_TM_dom"/>
</dbReference>
<keyword evidence="6 9" id="KW-1133">Transmembrane helix</keyword>
<feature type="transmembrane region" description="Helical" evidence="9">
    <location>
        <begin position="66"/>
        <end position="91"/>
    </location>
</feature>
<evidence type="ECO:0000259" key="10">
    <source>
        <dbReference type="PROSITE" id="PS50893"/>
    </source>
</evidence>
<evidence type="ECO:0000256" key="3">
    <source>
        <dbReference type="ARBA" id="ARBA00022692"/>
    </source>
</evidence>
<gene>
    <name evidence="12" type="ORF">QN243_09385</name>
</gene>
<dbReference type="PROSITE" id="PS50893">
    <property type="entry name" value="ABC_TRANSPORTER_2"/>
    <property type="match status" value="1"/>
</dbReference>
<keyword evidence="3 9" id="KW-0812">Transmembrane</keyword>
<dbReference type="PROSITE" id="PS50929">
    <property type="entry name" value="ABC_TM1F"/>
    <property type="match status" value="1"/>
</dbReference>
<keyword evidence="13" id="KW-1185">Reference proteome</keyword>
<keyword evidence="4" id="KW-0547">Nucleotide-binding</keyword>
<dbReference type="SUPFAM" id="SSF90123">
    <property type="entry name" value="ABC transporter transmembrane region"/>
    <property type="match status" value="1"/>
</dbReference>
<evidence type="ECO:0000256" key="5">
    <source>
        <dbReference type="ARBA" id="ARBA00022840"/>
    </source>
</evidence>
<dbReference type="Proteomes" id="UP001302020">
    <property type="component" value="Chromosome"/>
</dbReference>
<dbReference type="InterPro" id="IPR050835">
    <property type="entry name" value="ABC_transporter_sub-D"/>
</dbReference>
<proteinExistence type="predicted"/>
<feature type="region of interest" description="Disordered" evidence="8">
    <location>
        <begin position="561"/>
        <end position="589"/>
    </location>
</feature>
<evidence type="ECO:0000256" key="4">
    <source>
        <dbReference type="ARBA" id="ARBA00022741"/>
    </source>
</evidence>
<dbReference type="Gene3D" id="1.20.1560.10">
    <property type="entry name" value="ABC transporter type 1, transmembrane domain"/>
    <property type="match status" value="1"/>
</dbReference>
<dbReference type="InterPro" id="IPR003439">
    <property type="entry name" value="ABC_transporter-like_ATP-bd"/>
</dbReference>
<evidence type="ECO:0000259" key="11">
    <source>
        <dbReference type="PROSITE" id="PS50929"/>
    </source>
</evidence>
<dbReference type="Gene3D" id="3.40.50.300">
    <property type="entry name" value="P-loop containing nucleotide triphosphate hydrolases"/>
    <property type="match status" value="1"/>
</dbReference>
<keyword evidence="5 12" id="KW-0067">ATP-binding</keyword>
<evidence type="ECO:0000256" key="7">
    <source>
        <dbReference type="ARBA" id="ARBA00023136"/>
    </source>
</evidence>
<dbReference type="InterPro" id="IPR027417">
    <property type="entry name" value="P-loop_NTPase"/>
</dbReference>
<keyword evidence="7 9" id="KW-0472">Membrane</keyword>
<dbReference type="RefSeq" id="WP_317845137.1">
    <property type="nucleotide sequence ID" value="NZ_CP126170.1"/>
</dbReference>
<accession>A0ABZ0JUF3</accession>
<feature type="domain" description="ABC transporter" evidence="10">
    <location>
        <begin position="367"/>
        <end position="587"/>
    </location>
</feature>
<dbReference type="Pfam" id="PF06472">
    <property type="entry name" value="ABC_membrane_2"/>
    <property type="match status" value="1"/>
</dbReference>
<evidence type="ECO:0000256" key="8">
    <source>
        <dbReference type="SAM" id="MobiDB-lite"/>
    </source>
</evidence>
<dbReference type="InterPro" id="IPR017871">
    <property type="entry name" value="ABC_transporter-like_CS"/>
</dbReference>
<keyword evidence="2" id="KW-0813">Transport</keyword>
<dbReference type="PROSITE" id="PS00211">
    <property type="entry name" value="ABC_TRANSPORTER_1"/>
    <property type="match status" value="1"/>
</dbReference>
<feature type="transmembrane region" description="Helical" evidence="9">
    <location>
        <begin position="27"/>
        <end position="46"/>
    </location>
</feature>
<dbReference type="GO" id="GO:0005524">
    <property type="term" value="F:ATP binding"/>
    <property type="evidence" value="ECO:0007669"/>
    <property type="project" value="UniProtKB-KW"/>
</dbReference>
<feature type="compositionally biased region" description="Basic and acidic residues" evidence="8">
    <location>
        <begin position="570"/>
        <end position="579"/>
    </location>
</feature>
<dbReference type="EMBL" id="CP126172">
    <property type="protein sequence ID" value="WOS42629.1"/>
    <property type="molecule type" value="Genomic_DNA"/>
</dbReference>
<protein>
    <submittedName>
        <fullName evidence="12">ABC transporter ATP-binding protein/permease</fullName>
    </submittedName>
</protein>